<feature type="region of interest" description="Disordered" evidence="1">
    <location>
        <begin position="13"/>
        <end position="42"/>
    </location>
</feature>
<feature type="compositionally biased region" description="Pro residues" evidence="1">
    <location>
        <begin position="13"/>
        <end position="22"/>
    </location>
</feature>
<accession>A0A0E9VJ00</accession>
<protein>
    <submittedName>
        <fullName evidence="2">Uncharacterized protein</fullName>
    </submittedName>
</protein>
<evidence type="ECO:0000313" key="2">
    <source>
        <dbReference type="EMBL" id="JAH77380.1"/>
    </source>
</evidence>
<organism evidence="2">
    <name type="scientific">Anguilla anguilla</name>
    <name type="common">European freshwater eel</name>
    <name type="synonym">Muraena anguilla</name>
    <dbReference type="NCBI Taxonomy" id="7936"/>
    <lineage>
        <taxon>Eukaryota</taxon>
        <taxon>Metazoa</taxon>
        <taxon>Chordata</taxon>
        <taxon>Craniata</taxon>
        <taxon>Vertebrata</taxon>
        <taxon>Euteleostomi</taxon>
        <taxon>Actinopterygii</taxon>
        <taxon>Neopterygii</taxon>
        <taxon>Teleostei</taxon>
        <taxon>Anguilliformes</taxon>
        <taxon>Anguillidae</taxon>
        <taxon>Anguilla</taxon>
    </lineage>
</organism>
<dbReference type="AlphaFoldDB" id="A0A0E9VJ00"/>
<evidence type="ECO:0000256" key="1">
    <source>
        <dbReference type="SAM" id="MobiDB-lite"/>
    </source>
</evidence>
<name>A0A0E9VJ00_ANGAN</name>
<reference evidence="2" key="1">
    <citation type="submission" date="2014-11" db="EMBL/GenBank/DDBJ databases">
        <authorList>
            <person name="Amaro Gonzalez C."/>
        </authorList>
    </citation>
    <scope>NUCLEOTIDE SEQUENCE</scope>
</reference>
<reference evidence="2" key="2">
    <citation type="journal article" date="2015" name="Fish Shellfish Immunol.">
        <title>Early steps in the European eel (Anguilla anguilla)-Vibrio vulnificus interaction in the gills: Role of the RtxA13 toxin.</title>
        <authorList>
            <person name="Callol A."/>
            <person name="Pajuelo D."/>
            <person name="Ebbesson L."/>
            <person name="Teles M."/>
            <person name="MacKenzie S."/>
            <person name="Amaro C."/>
        </authorList>
    </citation>
    <scope>NUCLEOTIDE SEQUENCE</scope>
</reference>
<feature type="compositionally biased region" description="Low complexity" evidence="1">
    <location>
        <begin position="23"/>
        <end position="42"/>
    </location>
</feature>
<dbReference type="EMBL" id="GBXM01031197">
    <property type="protein sequence ID" value="JAH77380.1"/>
    <property type="molecule type" value="Transcribed_RNA"/>
</dbReference>
<sequence>MFGRPGESVVFFPGPPSSPTIVPPAGGSSWSSWRSVASPPPW</sequence>
<proteinExistence type="predicted"/>